<dbReference type="SMART" id="SM00235">
    <property type="entry name" value="ZnMc"/>
    <property type="match status" value="1"/>
</dbReference>
<dbReference type="EMBL" id="BOOJ01000008">
    <property type="protein sequence ID" value="GIH89989.1"/>
    <property type="molecule type" value="Genomic_DNA"/>
</dbReference>
<proteinExistence type="predicted"/>
<organism evidence="2 3">
    <name type="scientific">Planobispora siamensis</name>
    <dbReference type="NCBI Taxonomy" id="936338"/>
    <lineage>
        <taxon>Bacteria</taxon>
        <taxon>Bacillati</taxon>
        <taxon>Actinomycetota</taxon>
        <taxon>Actinomycetes</taxon>
        <taxon>Streptosporangiales</taxon>
        <taxon>Streptosporangiaceae</taxon>
        <taxon>Planobispora</taxon>
    </lineage>
</organism>
<reference evidence="2 3" key="1">
    <citation type="submission" date="2021-01" db="EMBL/GenBank/DDBJ databases">
        <title>Whole genome shotgun sequence of Planobispora siamensis NBRC 107568.</title>
        <authorList>
            <person name="Komaki H."/>
            <person name="Tamura T."/>
        </authorList>
    </citation>
    <scope>NUCLEOTIDE SEQUENCE [LARGE SCALE GENOMIC DNA]</scope>
    <source>
        <strain evidence="2 3">NBRC 107568</strain>
    </source>
</reference>
<dbReference type="Pfam" id="PF01400">
    <property type="entry name" value="Astacin"/>
    <property type="match status" value="1"/>
</dbReference>
<feature type="domain" description="Peptidase metallopeptidase" evidence="1">
    <location>
        <begin position="41"/>
        <end position="176"/>
    </location>
</feature>
<evidence type="ECO:0000313" key="3">
    <source>
        <dbReference type="Proteomes" id="UP000619788"/>
    </source>
</evidence>
<dbReference type="AlphaFoldDB" id="A0A8J3WH07"/>
<accession>A0A8J3WH07</accession>
<dbReference type="InterPro" id="IPR006026">
    <property type="entry name" value="Peptidase_Metallo"/>
</dbReference>
<dbReference type="Proteomes" id="UP000619788">
    <property type="component" value="Unassembled WGS sequence"/>
</dbReference>
<dbReference type="RefSeq" id="WP_204062378.1">
    <property type="nucleotide sequence ID" value="NZ_BOOJ01000008.1"/>
</dbReference>
<gene>
    <name evidence="2" type="ORF">Psi01_06190</name>
</gene>
<dbReference type="GO" id="GO:0004222">
    <property type="term" value="F:metalloendopeptidase activity"/>
    <property type="evidence" value="ECO:0007669"/>
    <property type="project" value="InterPro"/>
</dbReference>
<keyword evidence="3" id="KW-1185">Reference proteome</keyword>
<dbReference type="GO" id="GO:0006508">
    <property type="term" value="P:proteolysis"/>
    <property type="evidence" value="ECO:0007669"/>
    <property type="project" value="InterPro"/>
</dbReference>
<comment type="caution">
    <text evidence="2">The sequence shown here is derived from an EMBL/GenBank/DDBJ whole genome shotgun (WGS) entry which is preliminary data.</text>
</comment>
<sequence>MTGAGDSTSQTALPYCSQPVRPEIPLSPDLSFERQRAILLNRTKWVNGTVLHYFFFTDGDRGADRRQSDRVRQAFGTWKELGIGLEFREVDSASEAEIRIGFAQDDGSWSYVGRDVLDIGIRERTMNFGWDLTDEYGMATALHEIGHTLGFAHEHQNPFAGIVWDEEAVYRYLGGPPNNWPRETTFHNVLRKLSPQEVSGSTWDPDSIMEYGFPADLILQPEEYRAGIRPSLRLSALDSEYVLRWYPPLEDDKARQLSPFQSAPLSLRSGEQENFEIRPEETRRYRLGAFGDSDTVLVVFEDVDGELRYLAGDDDSGQDRNSTLEFNLRKGHRYVARIRLYSAWSSGNTAIMLW</sequence>
<dbReference type="SUPFAM" id="SSF55486">
    <property type="entry name" value="Metalloproteases ('zincins'), catalytic domain"/>
    <property type="match status" value="1"/>
</dbReference>
<name>A0A8J3WH07_9ACTN</name>
<dbReference type="GO" id="GO:0008270">
    <property type="term" value="F:zinc ion binding"/>
    <property type="evidence" value="ECO:0007669"/>
    <property type="project" value="InterPro"/>
</dbReference>
<dbReference type="CDD" id="cd04327">
    <property type="entry name" value="ZnMc_MMP_like_3"/>
    <property type="match status" value="1"/>
</dbReference>
<dbReference type="InterPro" id="IPR024079">
    <property type="entry name" value="MetalloPept_cat_dom_sf"/>
</dbReference>
<protein>
    <recommendedName>
        <fullName evidence="1">Peptidase metallopeptidase domain-containing protein</fullName>
    </recommendedName>
</protein>
<evidence type="ECO:0000259" key="1">
    <source>
        <dbReference type="SMART" id="SM00235"/>
    </source>
</evidence>
<evidence type="ECO:0000313" key="2">
    <source>
        <dbReference type="EMBL" id="GIH89989.1"/>
    </source>
</evidence>
<dbReference type="Gene3D" id="3.40.390.10">
    <property type="entry name" value="Collagenase (Catalytic Domain)"/>
    <property type="match status" value="1"/>
</dbReference>
<dbReference type="InterPro" id="IPR001506">
    <property type="entry name" value="Peptidase_M12A"/>
</dbReference>